<dbReference type="KEGG" id="pfy:PFICI_04686"/>
<dbReference type="GO" id="GO:0016491">
    <property type="term" value="F:oxidoreductase activity"/>
    <property type="evidence" value="ECO:0007669"/>
    <property type="project" value="UniProtKB-KW"/>
</dbReference>
<reference evidence="3" key="1">
    <citation type="journal article" date="2015" name="BMC Genomics">
        <title>Genomic and transcriptomic analysis of the endophytic fungus Pestalotiopsis fici reveals its lifestyle and high potential for synthesis of natural products.</title>
        <authorList>
            <person name="Wang X."/>
            <person name="Zhang X."/>
            <person name="Liu L."/>
            <person name="Xiang M."/>
            <person name="Wang W."/>
            <person name="Sun X."/>
            <person name="Che Y."/>
            <person name="Guo L."/>
            <person name="Liu G."/>
            <person name="Guo L."/>
            <person name="Wang C."/>
            <person name="Yin W.B."/>
            <person name="Stadler M."/>
            <person name="Zhang X."/>
            <person name="Liu X."/>
        </authorList>
    </citation>
    <scope>NUCLEOTIDE SEQUENCE [LARGE SCALE GENOMIC DNA]</scope>
    <source>
        <strain evidence="3">W106-1 / CGMCC3.15140</strain>
    </source>
</reference>
<dbReference type="OMA" id="LMYYSRM"/>
<sequence length="357" mass="39771">MVNLDIVRKANAELVKRQPLVAIFIGGTAGIGEFGAQGLARTHGNEGKGLRLYIVGRNRAAAEEIISSCLQLWPHGQFIFIAAENLALLKDVDQVCAAITARERDEATRTGQEPRIDFLVMTQGLLNLKRKDTQEGLDETMSLAYYSRMRCIVQLLPLLLQSSLPARVVSVWNPTFERDFATEDISCRRPENATLRRVSSQVANMTAFFLEELAKRHPGKLALVHLYPGFVNTNFGQNAFPAWFNFLYRYLAMPLIRWTVAITPEETGDRITFLATDRYPARGTTPEQQSKTGNGIDVAMAADNTVGGGFYRVNKDSEILPPSSFNKELRERGIGGVVWRHTMAAFETIASGQVFED</sequence>
<dbReference type="PANTHER" id="PTHR47534">
    <property type="entry name" value="YALI0E05731P"/>
    <property type="match status" value="1"/>
</dbReference>
<dbReference type="eggNOG" id="ENOG502S1GS">
    <property type="taxonomic scope" value="Eukaryota"/>
</dbReference>
<protein>
    <recommendedName>
        <fullName evidence="4">Ketoreductase (KR) domain-containing protein</fullName>
    </recommendedName>
</protein>
<dbReference type="OrthoDB" id="2898509at2759"/>
<dbReference type="Proteomes" id="UP000030651">
    <property type="component" value="Unassembled WGS sequence"/>
</dbReference>
<dbReference type="GeneID" id="19269699"/>
<dbReference type="Gene3D" id="3.40.50.720">
    <property type="entry name" value="NAD(P)-binding Rossmann-like Domain"/>
    <property type="match status" value="1"/>
</dbReference>
<evidence type="ECO:0008006" key="4">
    <source>
        <dbReference type="Google" id="ProtNLM"/>
    </source>
</evidence>
<evidence type="ECO:0000256" key="1">
    <source>
        <dbReference type="ARBA" id="ARBA00023002"/>
    </source>
</evidence>
<keyword evidence="3" id="KW-1185">Reference proteome</keyword>
<dbReference type="EMBL" id="KI912111">
    <property type="protein sequence ID" value="ETS82810.1"/>
    <property type="molecule type" value="Genomic_DNA"/>
</dbReference>
<evidence type="ECO:0000313" key="2">
    <source>
        <dbReference type="EMBL" id="ETS82810.1"/>
    </source>
</evidence>
<accession>W3X9S9</accession>
<dbReference type="RefSeq" id="XP_007831458.1">
    <property type="nucleotide sequence ID" value="XM_007833267.1"/>
</dbReference>
<proteinExistence type="predicted"/>
<organism evidence="2 3">
    <name type="scientific">Pestalotiopsis fici (strain W106-1 / CGMCC3.15140)</name>
    <dbReference type="NCBI Taxonomy" id="1229662"/>
    <lineage>
        <taxon>Eukaryota</taxon>
        <taxon>Fungi</taxon>
        <taxon>Dikarya</taxon>
        <taxon>Ascomycota</taxon>
        <taxon>Pezizomycotina</taxon>
        <taxon>Sordariomycetes</taxon>
        <taxon>Xylariomycetidae</taxon>
        <taxon>Amphisphaeriales</taxon>
        <taxon>Sporocadaceae</taxon>
        <taxon>Pestalotiopsis</taxon>
    </lineage>
</organism>
<keyword evidence="1" id="KW-0560">Oxidoreductase</keyword>
<dbReference type="InterPro" id="IPR052228">
    <property type="entry name" value="Sec_Metab_Biosynth_Oxidored"/>
</dbReference>
<gene>
    <name evidence="2" type="ORF">PFICI_04686</name>
</gene>
<dbReference type="InterPro" id="IPR036291">
    <property type="entry name" value="NAD(P)-bd_dom_sf"/>
</dbReference>
<evidence type="ECO:0000313" key="3">
    <source>
        <dbReference type="Proteomes" id="UP000030651"/>
    </source>
</evidence>
<dbReference type="HOGENOM" id="CLU_044999_0_0_1"/>
<name>W3X9S9_PESFW</name>
<dbReference type="PANTHER" id="PTHR47534:SF3">
    <property type="entry name" value="ALCOHOL DEHYDROGENASE-LIKE C-TERMINAL DOMAIN-CONTAINING PROTEIN"/>
    <property type="match status" value="1"/>
</dbReference>
<dbReference type="SUPFAM" id="SSF51735">
    <property type="entry name" value="NAD(P)-binding Rossmann-fold domains"/>
    <property type="match status" value="1"/>
</dbReference>
<dbReference type="InParanoid" id="W3X9S9"/>
<dbReference type="AlphaFoldDB" id="W3X9S9"/>